<dbReference type="PANTHER" id="PTHR45641">
    <property type="entry name" value="TETRATRICOPEPTIDE REPEAT PROTEIN (AFU_ORTHOLOGUE AFUA_6G03870)"/>
    <property type="match status" value="1"/>
</dbReference>
<feature type="repeat" description="TPR" evidence="3">
    <location>
        <begin position="679"/>
        <end position="712"/>
    </location>
</feature>
<feature type="coiled-coil region" evidence="4">
    <location>
        <begin position="166"/>
        <end position="193"/>
    </location>
</feature>
<keyword evidence="6" id="KW-1185">Reference proteome</keyword>
<accession>A0ABN8Q1P0</accession>
<dbReference type="PANTHER" id="PTHR45641:SF19">
    <property type="entry name" value="NEPHROCYSTIN-3"/>
    <property type="match status" value="1"/>
</dbReference>
<dbReference type="InterPro" id="IPR011990">
    <property type="entry name" value="TPR-like_helical_dom_sf"/>
</dbReference>
<dbReference type="EMBL" id="CALNXK010000101">
    <property type="protein sequence ID" value="CAH3155382.1"/>
    <property type="molecule type" value="Genomic_DNA"/>
</dbReference>
<comment type="caution">
    <text evidence="5">The sequence shown here is derived from an EMBL/GenBank/DDBJ whole genome shotgun (WGS) entry which is preliminary data.</text>
</comment>
<evidence type="ECO:0000256" key="4">
    <source>
        <dbReference type="SAM" id="Coils"/>
    </source>
</evidence>
<dbReference type="Gene3D" id="3.40.50.300">
    <property type="entry name" value="P-loop containing nucleotide triphosphate hydrolases"/>
    <property type="match status" value="1"/>
</dbReference>
<reference evidence="5 6" key="1">
    <citation type="submission" date="2022-05" db="EMBL/GenBank/DDBJ databases">
        <authorList>
            <consortium name="Genoscope - CEA"/>
            <person name="William W."/>
        </authorList>
    </citation>
    <scope>NUCLEOTIDE SEQUENCE [LARGE SCALE GENOMIC DNA]</scope>
</reference>
<dbReference type="PROSITE" id="PS50005">
    <property type="entry name" value="TPR"/>
    <property type="match status" value="2"/>
</dbReference>
<gene>
    <name evidence="5" type="ORF">PLOB_00001525</name>
</gene>
<name>A0ABN8Q1P0_9CNID</name>
<dbReference type="Proteomes" id="UP001159405">
    <property type="component" value="Unassembled WGS sequence"/>
</dbReference>
<feature type="repeat" description="TPR" evidence="3">
    <location>
        <begin position="721"/>
        <end position="754"/>
    </location>
</feature>
<dbReference type="Gene3D" id="1.25.40.10">
    <property type="entry name" value="Tetratricopeptide repeat domain"/>
    <property type="match status" value="2"/>
</dbReference>
<dbReference type="Pfam" id="PF13424">
    <property type="entry name" value="TPR_12"/>
    <property type="match status" value="2"/>
</dbReference>
<dbReference type="InterPro" id="IPR027417">
    <property type="entry name" value="P-loop_NTPase"/>
</dbReference>
<keyword evidence="4" id="KW-0175">Coiled coil</keyword>
<protein>
    <recommendedName>
        <fullName evidence="7">Nephrocystin-3</fullName>
    </recommendedName>
</protein>
<evidence type="ECO:0008006" key="7">
    <source>
        <dbReference type="Google" id="ProtNLM"/>
    </source>
</evidence>
<evidence type="ECO:0000256" key="3">
    <source>
        <dbReference type="PROSITE-ProRule" id="PRU00339"/>
    </source>
</evidence>
<evidence type="ECO:0000256" key="1">
    <source>
        <dbReference type="ARBA" id="ARBA00022737"/>
    </source>
</evidence>
<evidence type="ECO:0000313" key="5">
    <source>
        <dbReference type="EMBL" id="CAH3155382.1"/>
    </source>
</evidence>
<evidence type="ECO:0000256" key="2">
    <source>
        <dbReference type="ARBA" id="ARBA00022803"/>
    </source>
</evidence>
<keyword evidence="1" id="KW-0677">Repeat</keyword>
<evidence type="ECO:0000313" key="6">
    <source>
        <dbReference type="Proteomes" id="UP001159405"/>
    </source>
</evidence>
<keyword evidence="2 3" id="KW-0802">TPR repeat</keyword>
<dbReference type="InterPro" id="IPR019734">
    <property type="entry name" value="TPR_rpt"/>
</dbReference>
<proteinExistence type="predicted"/>
<dbReference type="SUPFAM" id="SSF52540">
    <property type="entry name" value="P-loop containing nucleoside triphosphate hydrolases"/>
    <property type="match status" value="1"/>
</dbReference>
<dbReference type="SMART" id="SM00028">
    <property type="entry name" value="TPR"/>
    <property type="match status" value="6"/>
</dbReference>
<dbReference type="SUPFAM" id="SSF48452">
    <property type="entry name" value="TPR-like"/>
    <property type="match status" value="1"/>
</dbReference>
<organism evidence="5 6">
    <name type="scientific">Porites lobata</name>
    <dbReference type="NCBI Taxonomy" id="104759"/>
    <lineage>
        <taxon>Eukaryota</taxon>
        <taxon>Metazoa</taxon>
        <taxon>Cnidaria</taxon>
        <taxon>Anthozoa</taxon>
        <taxon>Hexacorallia</taxon>
        <taxon>Scleractinia</taxon>
        <taxon>Fungiina</taxon>
        <taxon>Poritidae</taxon>
        <taxon>Porites</taxon>
    </lineage>
</organism>
<feature type="non-terminal residue" evidence="5">
    <location>
        <position position="934"/>
    </location>
</feature>
<sequence length="934" mass="105447">MMDYSDENLNFFRVCDITANVITEGLRCVFKQEWDNKFQSTFGKWNDTIQNGQDFEKQEPSKSKKRNAKLLSIMINGKTEEWDCTALCFGILYSNSIGTTLNPVTDTHVNSLRELRNEVFAHISKGATSDADFQSFISRVEAAFLGLNLDVETLRASAHQKSFPTTERILNQLKEEQKLVSALQQKSSALEEELNFKPKKFLGNLPPKPSHVIQDRQSEIATILQHMKELKSSSNGEITTIYLSGNPGCGKSQLARMVGKAFYKHVSTNDLAFVATLNAETLETLFNSYDSFSRALGCTEYAVSKITTSNDKTEEKLGQFQRLVSPKMREFSTWLLIIDNVVDLKTVRLFWPSSGSNEHGDGHVLVTTQDSDAIPNDALHSWSMCLSRGMNPEDAVTLLTDASQMKDCKDVEKVAEALDYQPLALACAGWYMSNVRSRGGCNFTWARYLSKLKDGKEETMGEIKKKCESGYTRSMPVAVRMAVERTVTSEPVLLYTFQFLSVCAPAPIPLEVVIEFVAERMPNLDAEDIAPILMDSSLLQISSKGDSRPTLWLHQVVNRVIKSNAKVKIQAGKPELEMISTALGPLHRLTKEDSSNSKIFAEHVSAYVSYVISFGHSCLNLYEEMSKVTQLSHFLECFISCATMCLKYGKLSVVKQCLEAVRQFMKANTDIAINKDISYLLHFFCGQALAEQSKFKDAIEYFKEALEIRRRSFDTNSQAVAECLRQLGRANYNLSQGKEAREYYNEALAIFRKNFGEKHKDVARCLIGLGNLENNQAEALPYYHKALSISKELFGEQKQIEARCLHNIGVTCTFLCRYDDAEKHLNDALVLLCDIYGERHEETAICLCNLGRVHLFCSRFEKARDLLEKALKIRQEIGNELRVARNLFFLGQLSQKEGEISTAEESYTKALDTFRSFKFPENHLYVKEAVSALQ</sequence>